<proteinExistence type="predicted"/>
<feature type="compositionally biased region" description="Polar residues" evidence="1">
    <location>
        <begin position="28"/>
        <end position="44"/>
    </location>
</feature>
<sequence>MISRAVGAHHQDRSLSCPARSAGPPVSIQFTGPTSKLTTEQASTRAGAPDAPLASAPAPKIHAIAALLVIQQPAPNSSGYFKQHSAGSPVQSDGPRQAQPREQHCRARPGPAVRSLVPGAPDHHCPQVRPHLLRQDLRSLQGRSPHASRSTESRPTGCKWRPKVQRATRPKKGLLACRAAEAQGDTRQQQPQELRGPQHDRAADQARTHSRSRLNTLARSGSSSPHLPASGTRARQEVDARPARAAPDLNTGLARSRSTRIFTREAPPACPRRSRL</sequence>
<comment type="caution">
    <text evidence="2">The sequence shown here is derived from an EMBL/GenBank/DDBJ whole genome shotgun (WGS) entry which is preliminary data.</text>
</comment>
<dbReference type="AlphaFoldDB" id="A0AAV7RCY1"/>
<feature type="compositionally biased region" description="Polar residues" evidence="1">
    <location>
        <begin position="213"/>
        <end position="225"/>
    </location>
</feature>
<feature type="compositionally biased region" description="Basic residues" evidence="1">
    <location>
        <begin position="160"/>
        <end position="172"/>
    </location>
</feature>
<feature type="region of interest" description="Disordered" evidence="1">
    <location>
        <begin position="140"/>
        <end position="276"/>
    </location>
</feature>
<evidence type="ECO:0000313" key="3">
    <source>
        <dbReference type="Proteomes" id="UP001066276"/>
    </source>
</evidence>
<gene>
    <name evidence="2" type="ORF">NDU88_002941</name>
</gene>
<reference evidence="2" key="1">
    <citation type="journal article" date="2022" name="bioRxiv">
        <title>Sequencing and chromosome-scale assembly of the giantPleurodeles waltlgenome.</title>
        <authorList>
            <person name="Brown T."/>
            <person name="Elewa A."/>
            <person name="Iarovenko S."/>
            <person name="Subramanian E."/>
            <person name="Araus A.J."/>
            <person name="Petzold A."/>
            <person name="Susuki M."/>
            <person name="Suzuki K.-i.T."/>
            <person name="Hayashi T."/>
            <person name="Toyoda A."/>
            <person name="Oliveira C."/>
            <person name="Osipova E."/>
            <person name="Leigh N.D."/>
            <person name="Simon A."/>
            <person name="Yun M.H."/>
        </authorList>
    </citation>
    <scope>NUCLEOTIDE SEQUENCE</scope>
    <source>
        <strain evidence="2">20211129_DDA</strain>
        <tissue evidence="2">Liver</tissue>
    </source>
</reference>
<feature type="compositionally biased region" description="Polar residues" evidence="1">
    <location>
        <begin position="78"/>
        <end position="91"/>
    </location>
</feature>
<name>A0AAV7RCY1_PLEWA</name>
<accession>A0AAV7RCY1</accession>
<feature type="region of interest" description="Disordered" evidence="1">
    <location>
        <begin position="78"/>
        <end position="127"/>
    </location>
</feature>
<feature type="compositionally biased region" description="Basic and acidic residues" evidence="1">
    <location>
        <begin position="196"/>
        <end position="207"/>
    </location>
</feature>
<keyword evidence="3" id="KW-1185">Reference proteome</keyword>
<feature type="region of interest" description="Disordered" evidence="1">
    <location>
        <begin position="1"/>
        <end position="54"/>
    </location>
</feature>
<dbReference type="EMBL" id="JANPWB010000009">
    <property type="protein sequence ID" value="KAJ1150144.1"/>
    <property type="molecule type" value="Genomic_DNA"/>
</dbReference>
<evidence type="ECO:0000313" key="2">
    <source>
        <dbReference type="EMBL" id="KAJ1150144.1"/>
    </source>
</evidence>
<organism evidence="2 3">
    <name type="scientific">Pleurodeles waltl</name>
    <name type="common">Iberian ribbed newt</name>
    <dbReference type="NCBI Taxonomy" id="8319"/>
    <lineage>
        <taxon>Eukaryota</taxon>
        <taxon>Metazoa</taxon>
        <taxon>Chordata</taxon>
        <taxon>Craniata</taxon>
        <taxon>Vertebrata</taxon>
        <taxon>Euteleostomi</taxon>
        <taxon>Amphibia</taxon>
        <taxon>Batrachia</taxon>
        <taxon>Caudata</taxon>
        <taxon>Salamandroidea</taxon>
        <taxon>Salamandridae</taxon>
        <taxon>Pleurodelinae</taxon>
        <taxon>Pleurodeles</taxon>
    </lineage>
</organism>
<protein>
    <submittedName>
        <fullName evidence="2">Uncharacterized protein</fullName>
    </submittedName>
</protein>
<dbReference type="Proteomes" id="UP001066276">
    <property type="component" value="Chromosome 5"/>
</dbReference>
<evidence type="ECO:0000256" key="1">
    <source>
        <dbReference type="SAM" id="MobiDB-lite"/>
    </source>
</evidence>